<proteinExistence type="predicted"/>
<comment type="caution">
    <text evidence="1">The sequence shown here is derived from an EMBL/GenBank/DDBJ whole genome shotgun (WGS) entry which is preliminary data.</text>
</comment>
<dbReference type="RefSeq" id="WP_304378183.1">
    <property type="nucleotide sequence ID" value="NZ_JAUOZU010000016.1"/>
</dbReference>
<accession>A0ABT8YSG2</accession>
<name>A0ABT8YSG2_9HYPH</name>
<gene>
    <name evidence="1" type="ORF">Q4481_20120</name>
</gene>
<evidence type="ECO:0000313" key="1">
    <source>
        <dbReference type="EMBL" id="MDO6966264.1"/>
    </source>
</evidence>
<evidence type="ECO:0008006" key="3">
    <source>
        <dbReference type="Google" id="ProtNLM"/>
    </source>
</evidence>
<dbReference type="EMBL" id="JAUOZU010000016">
    <property type="protein sequence ID" value="MDO6966264.1"/>
    <property type="molecule type" value="Genomic_DNA"/>
</dbReference>
<protein>
    <recommendedName>
        <fullName evidence="3">Biotin carboxyl carrier protein</fullName>
    </recommendedName>
</protein>
<evidence type="ECO:0000313" key="2">
    <source>
        <dbReference type="Proteomes" id="UP001174932"/>
    </source>
</evidence>
<reference evidence="1" key="2">
    <citation type="submission" date="2023-07" db="EMBL/GenBank/DDBJ databases">
        <authorList>
            <person name="Shen H."/>
        </authorList>
    </citation>
    <scope>NUCLEOTIDE SEQUENCE</scope>
    <source>
        <strain evidence="1">TNR-22</strain>
    </source>
</reference>
<keyword evidence="2" id="KW-1185">Reference proteome</keyword>
<dbReference type="Proteomes" id="UP001174932">
    <property type="component" value="Unassembled WGS sequence"/>
</dbReference>
<organism evidence="1 2">
    <name type="scientific">Rhizobium alvei</name>
    <dbReference type="NCBI Taxonomy" id="1132659"/>
    <lineage>
        <taxon>Bacteria</taxon>
        <taxon>Pseudomonadati</taxon>
        <taxon>Pseudomonadota</taxon>
        <taxon>Alphaproteobacteria</taxon>
        <taxon>Hyphomicrobiales</taxon>
        <taxon>Rhizobiaceae</taxon>
        <taxon>Rhizobium/Agrobacterium group</taxon>
        <taxon>Rhizobium</taxon>
    </lineage>
</organism>
<reference evidence="1" key="1">
    <citation type="journal article" date="2015" name="Int. J. Syst. Evol. Microbiol.">
        <title>Rhizobium alvei sp. nov., isolated from a freshwater river.</title>
        <authorList>
            <person name="Sheu S.Y."/>
            <person name="Huang H.W."/>
            <person name="Young C.C."/>
            <person name="Chen W.M."/>
        </authorList>
    </citation>
    <scope>NUCLEOTIDE SEQUENCE</scope>
    <source>
        <strain evidence="1">TNR-22</strain>
    </source>
</reference>
<sequence>MRDSQEERLRRLMRRYGIAEFDYAAPDGQIRIVLADAGSVEGAFRASGPARFTRRHPSVNPVTDDGMVAIDPEIAGFLTVGPLVRPIMAPRSGRAFRIVAEEGSIVGYGDPLIIL</sequence>